<dbReference type="STRING" id="429728.SAMN05216456_1355"/>
<name>A0A1I7NA67_9HYPH</name>
<evidence type="ECO:0000313" key="2">
    <source>
        <dbReference type="Proteomes" id="UP000199074"/>
    </source>
</evidence>
<dbReference type="GO" id="GO:0005975">
    <property type="term" value="P:carbohydrate metabolic process"/>
    <property type="evidence" value="ECO:0007669"/>
    <property type="project" value="InterPro"/>
</dbReference>
<sequence length="274" mass="28989">MNSIDLNADLGEGMGTDEDLLKIVSSASIACGGHAGDAGTIRHVLKLCKARGVRAGAHPGYADKPRFGRFRLILPLEQLIGQVRNQMFLIRHIASEVDVPLAYVKLHGALANQTAEERAMAVAVFAAVQAMDPKMAVLALENSEQVRAAKAVGAPLIREAYADRAYTGEGLLVPRTAEGAVIEDVEAVIARCLRLAMSGEIVAIDGTVLKSKARSICLHGDTPGAVDLAREVRDVLEGEGVTIAVSEPEGDIPWTLQRGEGEIGIMPLDSKDPG</sequence>
<dbReference type="PANTHER" id="PTHR30292:SF0">
    <property type="entry name" value="5-OXOPROLINASE SUBUNIT A"/>
    <property type="match status" value="1"/>
</dbReference>
<gene>
    <name evidence="1" type="ORF">SAMN05216456_1355</name>
</gene>
<reference evidence="1 2" key="1">
    <citation type="submission" date="2016-10" db="EMBL/GenBank/DDBJ databases">
        <authorList>
            <person name="de Groot N.N."/>
        </authorList>
    </citation>
    <scope>NUCLEOTIDE SEQUENCE [LARGE SCALE GENOMIC DNA]</scope>
    <source>
        <strain evidence="1 2">IPL20</strain>
    </source>
</reference>
<dbReference type="InterPro" id="IPR011330">
    <property type="entry name" value="Glyco_hydro/deAcase_b/a-brl"/>
</dbReference>
<evidence type="ECO:0000313" key="1">
    <source>
        <dbReference type="EMBL" id="SFV31483.1"/>
    </source>
</evidence>
<accession>A0A1I7NA67</accession>
<dbReference type="Proteomes" id="UP000199074">
    <property type="component" value="Unassembled WGS sequence"/>
</dbReference>
<dbReference type="EMBL" id="FPCK01000001">
    <property type="protein sequence ID" value="SFV31483.1"/>
    <property type="molecule type" value="Genomic_DNA"/>
</dbReference>
<dbReference type="PANTHER" id="PTHR30292">
    <property type="entry name" value="UNCHARACTERIZED PROTEIN YBGL-RELATED"/>
    <property type="match status" value="1"/>
</dbReference>
<organism evidence="1 2">
    <name type="scientific">Devosia crocina</name>
    <dbReference type="NCBI Taxonomy" id="429728"/>
    <lineage>
        <taxon>Bacteria</taxon>
        <taxon>Pseudomonadati</taxon>
        <taxon>Pseudomonadota</taxon>
        <taxon>Alphaproteobacteria</taxon>
        <taxon>Hyphomicrobiales</taxon>
        <taxon>Devosiaceae</taxon>
        <taxon>Devosia</taxon>
    </lineage>
</organism>
<dbReference type="NCBIfam" id="NF003814">
    <property type="entry name" value="PRK05406.1-3"/>
    <property type="match status" value="1"/>
</dbReference>
<dbReference type="RefSeq" id="WP_092422576.1">
    <property type="nucleotide sequence ID" value="NZ_FPCK01000001.1"/>
</dbReference>
<proteinExistence type="predicted"/>
<keyword evidence="2" id="KW-1185">Reference proteome</keyword>
<dbReference type="SUPFAM" id="SSF88713">
    <property type="entry name" value="Glycoside hydrolase/deacetylase"/>
    <property type="match status" value="1"/>
</dbReference>
<dbReference type="AlphaFoldDB" id="A0A1I7NA67"/>
<protein>
    <submittedName>
        <fullName evidence="1">UPF0271 protein</fullName>
    </submittedName>
</protein>
<dbReference type="InterPro" id="IPR005501">
    <property type="entry name" value="LamB/YcsF/PxpA-like"/>
</dbReference>
<dbReference type="OrthoDB" id="9773478at2"/>
<dbReference type="CDD" id="cd10787">
    <property type="entry name" value="LamB_YcsF_like"/>
    <property type="match status" value="1"/>
</dbReference>
<dbReference type="Pfam" id="PF03746">
    <property type="entry name" value="LamB_YcsF"/>
    <property type="match status" value="1"/>
</dbReference>
<dbReference type="Gene3D" id="3.20.20.370">
    <property type="entry name" value="Glycoside hydrolase/deacetylase"/>
    <property type="match status" value="1"/>
</dbReference>